<accession>A0A1G8WLV2</accession>
<proteinExistence type="predicted"/>
<reference evidence="2" key="1">
    <citation type="submission" date="2016-10" db="EMBL/GenBank/DDBJ databases">
        <authorList>
            <person name="Varghese N."/>
            <person name="Submissions S."/>
        </authorList>
    </citation>
    <scope>NUCLEOTIDE SEQUENCE [LARGE SCALE GENOMIC DNA]</scope>
    <source>
        <strain evidence="2">DSM 4771</strain>
    </source>
</reference>
<name>A0A1G8WLV2_9BACI</name>
<dbReference type="STRING" id="86666.SAMN04490247_3246"/>
<dbReference type="InterPro" id="IPR012505">
    <property type="entry name" value="YbbR"/>
</dbReference>
<dbReference type="Proteomes" id="UP000199225">
    <property type="component" value="Unassembled WGS sequence"/>
</dbReference>
<dbReference type="AlphaFoldDB" id="A0A1G8WLV2"/>
<dbReference type="PANTHER" id="PTHR37804">
    <property type="entry name" value="CDAA REGULATORY PROTEIN CDAR"/>
    <property type="match status" value="1"/>
</dbReference>
<dbReference type="Gene3D" id="2.170.120.30">
    <property type="match status" value="1"/>
</dbReference>
<keyword evidence="2" id="KW-1185">Reference proteome</keyword>
<dbReference type="InterPro" id="IPR053154">
    <property type="entry name" value="c-di-AMP_regulator"/>
</dbReference>
<dbReference type="RefSeq" id="WP_093194876.1">
    <property type="nucleotide sequence ID" value="NZ_FNEV01000017.1"/>
</dbReference>
<dbReference type="InterPro" id="IPR017868">
    <property type="entry name" value="Filamin/ABP280_repeat-like"/>
</dbReference>
<protein>
    <submittedName>
        <fullName evidence="1">YbbR domain-containing protein</fullName>
    </submittedName>
</protein>
<dbReference type="PANTHER" id="PTHR37804:SF1">
    <property type="entry name" value="CDAA REGULATORY PROTEIN CDAR"/>
    <property type="match status" value="1"/>
</dbReference>
<dbReference type="PROSITE" id="PS50194">
    <property type="entry name" value="FILAMIN_REPEAT"/>
    <property type="match status" value="1"/>
</dbReference>
<evidence type="ECO:0000313" key="2">
    <source>
        <dbReference type="Proteomes" id="UP000199225"/>
    </source>
</evidence>
<dbReference type="OrthoDB" id="2960905at2"/>
<evidence type="ECO:0000313" key="1">
    <source>
        <dbReference type="EMBL" id="SDJ79329.1"/>
    </source>
</evidence>
<dbReference type="Gene3D" id="2.170.120.40">
    <property type="entry name" value="YbbR-like domain"/>
    <property type="match status" value="2"/>
</dbReference>
<gene>
    <name evidence="1" type="ORF">SAMN04490247_3246</name>
</gene>
<dbReference type="Pfam" id="PF07949">
    <property type="entry name" value="YbbR"/>
    <property type="match status" value="3"/>
</dbReference>
<organism evidence="1 2">
    <name type="scientific">Salimicrobium halophilum</name>
    <dbReference type="NCBI Taxonomy" id="86666"/>
    <lineage>
        <taxon>Bacteria</taxon>
        <taxon>Bacillati</taxon>
        <taxon>Bacillota</taxon>
        <taxon>Bacilli</taxon>
        <taxon>Bacillales</taxon>
        <taxon>Bacillaceae</taxon>
        <taxon>Salimicrobium</taxon>
    </lineage>
</organism>
<sequence>MDKWLRSTWFIRILSLFLAVLMWASVSSENTSDSESFFLNGNSTDQELVENIPVDIRLDDEELVVSGVPQVANVTLEGPTSQIAPVARQQNFTLYVELNELGPGRHEVPIQHSGISSQIQVSTEPQTVEVTIERRVSHSFEASVDFINENQLQEGWEIGEPVIEPASVEITGAASVLSQVAVVKSIVNLSGVESSIEGKEAPVKVYDEEGNELNVIVEPSTVSIDVPVSRSQKAVPVTFQAEGDVANGANVNTITSSVEQVTIYGPRGVLNDINQVSGVPVDTEGLNETTTREVKIDLPDGVTAIEPKTAEVQIEITND</sequence>
<dbReference type="EMBL" id="FNEV01000017">
    <property type="protein sequence ID" value="SDJ79329.1"/>
    <property type="molecule type" value="Genomic_DNA"/>
</dbReference>